<comment type="caution">
    <text evidence="3">The sequence shown here is derived from an EMBL/GenBank/DDBJ whole genome shotgun (WGS) entry which is preliminary data.</text>
</comment>
<dbReference type="InterPro" id="IPR020568">
    <property type="entry name" value="Ribosomal_Su5_D2-typ_SF"/>
</dbReference>
<dbReference type="Gene3D" id="3.30.230.30">
    <property type="entry name" value="Impact, N-terminal domain"/>
    <property type="match status" value="1"/>
</dbReference>
<keyword evidence="4" id="KW-1185">Reference proteome</keyword>
<evidence type="ECO:0000313" key="4">
    <source>
        <dbReference type="Proteomes" id="UP001208570"/>
    </source>
</evidence>
<evidence type="ECO:0000256" key="1">
    <source>
        <dbReference type="ARBA" id="ARBA00007665"/>
    </source>
</evidence>
<protein>
    <recommendedName>
        <fullName evidence="2">Impact N-terminal domain-containing protein</fullName>
    </recommendedName>
</protein>
<sequence>MRRTNRLRYTRHFITKQLTAKQRERKQFVLPMYRDLKVNPDNRTKLVDDELFVKGKLQTKYVMPKLPTAQGTDTSIKLVTGDTVTDSGSIFHGYAARVKSTQDVSKVLDMAKHNPTLAAADHLIYAFRIGDSDGNIKTENFHSDGDYGVGLKLLEHMQSEHTVNRVFIVARVCTPGYRHIGNRRMLSCYQGL</sequence>
<dbReference type="SUPFAM" id="SSF54211">
    <property type="entry name" value="Ribosomal protein S5 domain 2-like"/>
    <property type="match status" value="1"/>
</dbReference>
<dbReference type="Proteomes" id="UP001208570">
    <property type="component" value="Unassembled WGS sequence"/>
</dbReference>
<gene>
    <name evidence="3" type="ORF">LSH36_320g05000</name>
</gene>
<dbReference type="InterPro" id="IPR001498">
    <property type="entry name" value="Impact_N"/>
</dbReference>
<dbReference type="InterPro" id="IPR023582">
    <property type="entry name" value="Impact"/>
</dbReference>
<proteinExistence type="inferred from homology"/>
<dbReference type="InterPro" id="IPR036956">
    <property type="entry name" value="Impact_N_sf"/>
</dbReference>
<dbReference type="EMBL" id="JAODUP010000320">
    <property type="protein sequence ID" value="KAK2152746.1"/>
    <property type="molecule type" value="Genomic_DNA"/>
</dbReference>
<dbReference type="GO" id="GO:0005737">
    <property type="term" value="C:cytoplasm"/>
    <property type="evidence" value="ECO:0007669"/>
    <property type="project" value="TreeGrafter"/>
</dbReference>
<organism evidence="3 4">
    <name type="scientific">Paralvinella palmiformis</name>
    <dbReference type="NCBI Taxonomy" id="53620"/>
    <lineage>
        <taxon>Eukaryota</taxon>
        <taxon>Metazoa</taxon>
        <taxon>Spiralia</taxon>
        <taxon>Lophotrochozoa</taxon>
        <taxon>Annelida</taxon>
        <taxon>Polychaeta</taxon>
        <taxon>Sedentaria</taxon>
        <taxon>Canalipalpata</taxon>
        <taxon>Terebellida</taxon>
        <taxon>Terebelliformia</taxon>
        <taxon>Alvinellidae</taxon>
        <taxon>Paralvinella</taxon>
    </lineage>
</organism>
<feature type="domain" description="Impact N-terminal" evidence="2">
    <location>
        <begin position="88"/>
        <end position="190"/>
    </location>
</feature>
<dbReference type="PANTHER" id="PTHR16301:SF25">
    <property type="entry name" value="PROTEIN IMPACT"/>
    <property type="match status" value="1"/>
</dbReference>
<dbReference type="AlphaFoldDB" id="A0AAD9JGV4"/>
<dbReference type="PANTHER" id="PTHR16301">
    <property type="entry name" value="IMPACT-RELATED"/>
    <property type="match status" value="1"/>
</dbReference>
<comment type="similarity">
    <text evidence="1">Belongs to the IMPACT family.</text>
</comment>
<dbReference type="Pfam" id="PF01205">
    <property type="entry name" value="Impact_N"/>
    <property type="match status" value="1"/>
</dbReference>
<accession>A0AAD9JGV4</accession>
<evidence type="ECO:0000313" key="3">
    <source>
        <dbReference type="EMBL" id="KAK2152746.1"/>
    </source>
</evidence>
<evidence type="ECO:0000259" key="2">
    <source>
        <dbReference type="Pfam" id="PF01205"/>
    </source>
</evidence>
<dbReference type="GO" id="GO:0140469">
    <property type="term" value="P:GCN2-mediated signaling"/>
    <property type="evidence" value="ECO:0007669"/>
    <property type="project" value="TreeGrafter"/>
</dbReference>
<dbReference type="GO" id="GO:0006446">
    <property type="term" value="P:regulation of translational initiation"/>
    <property type="evidence" value="ECO:0007669"/>
    <property type="project" value="TreeGrafter"/>
</dbReference>
<name>A0AAD9JGV4_9ANNE</name>
<reference evidence="3" key="1">
    <citation type="journal article" date="2023" name="Mol. Biol. Evol.">
        <title>Third-Generation Sequencing Reveals the Adaptive Role of the Epigenome in Three Deep-Sea Polychaetes.</title>
        <authorList>
            <person name="Perez M."/>
            <person name="Aroh O."/>
            <person name="Sun Y."/>
            <person name="Lan Y."/>
            <person name="Juniper S.K."/>
            <person name="Young C.R."/>
            <person name="Angers B."/>
            <person name="Qian P.Y."/>
        </authorList>
    </citation>
    <scope>NUCLEOTIDE SEQUENCE</scope>
    <source>
        <strain evidence="3">P08H-3</strain>
    </source>
</reference>